<feature type="transmembrane region" description="Helical" evidence="10">
    <location>
        <begin position="865"/>
        <end position="888"/>
    </location>
</feature>
<feature type="domain" description="Amino acid transporter transmembrane" evidence="11">
    <location>
        <begin position="11"/>
        <end position="442"/>
    </location>
</feature>
<evidence type="ECO:0000256" key="4">
    <source>
        <dbReference type="ARBA" id="ARBA00022692"/>
    </source>
</evidence>
<feature type="transmembrane region" description="Helical" evidence="10">
    <location>
        <begin position="102"/>
        <end position="122"/>
    </location>
</feature>
<comment type="similarity">
    <text evidence="9">Belongs to the amino acid/polyamine transporter 2 family. Amino acid/auxin permease (AAAP) (TC 2.A.18.2) subfamily.</text>
</comment>
<name>A0ABD0UBP2_DENTH</name>
<feature type="domain" description="Amino acid transporter transmembrane" evidence="11">
    <location>
        <begin position="458"/>
        <end position="891"/>
    </location>
</feature>
<dbReference type="EMBL" id="JANQDX010000016">
    <property type="protein sequence ID" value="KAL0909890.1"/>
    <property type="molecule type" value="Genomic_DNA"/>
</dbReference>
<feature type="transmembrane region" description="Helical" evidence="10">
    <location>
        <begin position="41"/>
        <end position="59"/>
    </location>
</feature>
<keyword evidence="13" id="KW-1185">Reference proteome</keyword>
<organism evidence="12 13">
    <name type="scientific">Dendrobium thyrsiflorum</name>
    <name type="common">Pinecone-like raceme dendrobium</name>
    <name type="synonym">Orchid</name>
    <dbReference type="NCBI Taxonomy" id="117978"/>
    <lineage>
        <taxon>Eukaryota</taxon>
        <taxon>Viridiplantae</taxon>
        <taxon>Streptophyta</taxon>
        <taxon>Embryophyta</taxon>
        <taxon>Tracheophyta</taxon>
        <taxon>Spermatophyta</taxon>
        <taxon>Magnoliopsida</taxon>
        <taxon>Liliopsida</taxon>
        <taxon>Asparagales</taxon>
        <taxon>Orchidaceae</taxon>
        <taxon>Epidendroideae</taxon>
        <taxon>Malaxideae</taxon>
        <taxon>Dendrobiinae</taxon>
        <taxon>Dendrobium</taxon>
    </lineage>
</organism>
<evidence type="ECO:0000256" key="2">
    <source>
        <dbReference type="ARBA" id="ARBA00022448"/>
    </source>
</evidence>
<feature type="transmembrane region" description="Helical" evidence="10">
    <location>
        <begin position="551"/>
        <end position="571"/>
    </location>
</feature>
<feature type="transmembrane region" description="Helical" evidence="10">
    <location>
        <begin position="164"/>
        <end position="185"/>
    </location>
</feature>
<sequence length="904" mass="98926">MRENKLNVPLGTVWSASAHIVAAVIGSGVLALAWSMAQLGWVLGPLVILGFAIITYYTSTLLADCYRHPDPVTGTINRVYIDAVRAYLGPREVFFCGCAQYINLWGTLVGYTITAAISMMAVQRSNCFHHNGHEWKCESSGNLFMILFGVVQIVLSQFPSLENITWLSVVAVATSFAYSFIGLGLSTGKLISHGGFKGTLSGVAGSSHKIKTWNAFLALGNVAFAYTFADVLIEIQDTLKSPPPQRKTMKRATFIGIGLTTIFYLSLGCTGYGAFGNNAPGNILTGFGFFEPFWLVDIANICIVVHLLGAYQVYAQPIFNRFESTISKRWPEAKFLRRTYSVRVPFSAAGPLSFTLSKLLLRSCLILLTTLVAMLVPFFNAVLGLLGALGFWPLTVYFPVNMHIAQKNIKRGNPKWILLQGLSFFCLLISIATSIGSMADIIGSLKTGKDVEEGEHERKGTVWSASAHIVAAVIGSGVLALAWSMAQLGWVLGPLVILGFAIITYYTSTLLADCYRHPDPVTGTINRVYIDAVRAYLGPREVFFCGCAQYINLWGTLIGYTITAAISMMAVQRSNCFHRNGHKWKCESSGNLFMMLFGVVQIVLSQFPSLENITWLSVVAVATSFAYSFIGLGLSTGKLISHGGFKGTLSGIAESSHKIKTWNVFLALGSVAFAYTFADVLIEIQDTLKSPPPQRKTMKRATFIGIGLTTIFYLSLGCTGYGAFGNNAPGNILTGFGFFEPFWLVDIANICIVVHLLGAYQVYAQPIFNRFESTISKRWPEAKFLRRTYSIRVPFSAAGPLSFTLSKLLLRSCLILLTTLVAMLVPFFNAVLGLLGALGFWPLTVYFPVNMHIAQKNIKRGNPKWILLQGLSFFCLMISIATSIGSMADIISSLKLATPFKMNY</sequence>
<feature type="transmembrane region" description="Helical" evidence="10">
    <location>
        <begin position="615"/>
        <end position="634"/>
    </location>
</feature>
<feature type="transmembrane region" description="Helical" evidence="10">
    <location>
        <begin position="592"/>
        <end position="609"/>
    </location>
</feature>
<keyword evidence="5" id="KW-0769">Symport</keyword>
<dbReference type="FunFam" id="1.20.1740.10:FF:000055">
    <property type="entry name" value="Amino acid permease 6"/>
    <property type="match status" value="2"/>
</dbReference>
<reference evidence="12 13" key="1">
    <citation type="journal article" date="2024" name="Plant Biotechnol. J.">
        <title>Dendrobium thyrsiflorum genome and its molecular insights into genes involved in important horticultural traits.</title>
        <authorList>
            <person name="Chen B."/>
            <person name="Wang J.Y."/>
            <person name="Zheng P.J."/>
            <person name="Li K.L."/>
            <person name="Liang Y.M."/>
            <person name="Chen X.F."/>
            <person name="Zhang C."/>
            <person name="Zhao X."/>
            <person name="He X."/>
            <person name="Zhang G.Q."/>
            <person name="Liu Z.J."/>
            <person name="Xu Q."/>
        </authorList>
    </citation>
    <scope>NUCLEOTIDE SEQUENCE [LARGE SCALE GENOMIC DNA]</scope>
    <source>
        <strain evidence="12">GZMU011</strain>
    </source>
</reference>
<feature type="transmembrane region" description="Helical" evidence="10">
    <location>
        <begin position="359"/>
        <end position="379"/>
    </location>
</feature>
<dbReference type="InterPro" id="IPR013057">
    <property type="entry name" value="AA_transpt_TM"/>
</dbReference>
<feature type="transmembrane region" description="Helical" evidence="10">
    <location>
        <begin position="252"/>
        <end position="273"/>
    </location>
</feature>
<feature type="transmembrane region" description="Helical" evidence="10">
    <location>
        <begin position="701"/>
        <end position="722"/>
    </location>
</feature>
<dbReference type="GO" id="GO:0005886">
    <property type="term" value="C:plasma membrane"/>
    <property type="evidence" value="ECO:0007669"/>
    <property type="project" value="UniProtKB-SubCell"/>
</dbReference>
<keyword evidence="6" id="KW-0029">Amino-acid transport</keyword>
<accession>A0ABD0UBP2</accession>
<dbReference type="Gene3D" id="1.20.1740.10">
    <property type="entry name" value="Amino acid/polyamine transporter I"/>
    <property type="match status" value="2"/>
</dbReference>
<keyword evidence="8 10" id="KW-0472">Membrane</keyword>
<evidence type="ECO:0000259" key="11">
    <source>
        <dbReference type="Pfam" id="PF01490"/>
    </source>
</evidence>
<evidence type="ECO:0000256" key="6">
    <source>
        <dbReference type="ARBA" id="ARBA00022970"/>
    </source>
</evidence>
<keyword evidence="3" id="KW-1003">Cell membrane</keyword>
<evidence type="ECO:0000313" key="13">
    <source>
        <dbReference type="Proteomes" id="UP001552299"/>
    </source>
</evidence>
<feature type="transmembrane region" description="Helical" evidence="10">
    <location>
        <begin position="462"/>
        <end position="483"/>
    </location>
</feature>
<comment type="subcellular location">
    <subcellularLocation>
        <location evidence="1">Cell membrane</location>
    </subcellularLocation>
</comment>
<feature type="transmembrane region" description="Helical" evidence="10">
    <location>
        <begin position="490"/>
        <end position="508"/>
    </location>
</feature>
<dbReference type="GO" id="GO:0006865">
    <property type="term" value="P:amino acid transport"/>
    <property type="evidence" value="ECO:0007669"/>
    <property type="project" value="UniProtKB-KW"/>
</dbReference>
<keyword evidence="7 10" id="KW-1133">Transmembrane helix</keyword>
<feature type="transmembrane region" description="Helical" evidence="10">
    <location>
        <begin position="12"/>
        <end position="34"/>
    </location>
</feature>
<feature type="transmembrane region" description="Helical" evidence="10">
    <location>
        <begin position="293"/>
        <end position="314"/>
    </location>
</feature>
<dbReference type="Pfam" id="PF01490">
    <property type="entry name" value="Aa_trans"/>
    <property type="match status" value="2"/>
</dbReference>
<dbReference type="GO" id="GO:0015293">
    <property type="term" value="F:symporter activity"/>
    <property type="evidence" value="ECO:0007669"/>
    <property type="project" value="UniProtKB-KW"/>
</dbReference>
<evidence type="ECO:0000256" key="5">
    <source>
        <dbReference type="ARBA" id="ARBA00022847"/>
    </source>
</evidence>
<evidence type="ECO:0000256" key="3">
    <source>
        <dbReference type="ARBA" id="ARBA00022475"/>
    </source>
</evidence>
<feature type="transmembrane region" description="Helical" evidence="10">
    <location>
        <begin position="385"/>
        <end position="404"/>
    </location>
</feature>
<feature type="transmembrane region" description="Helical" evidence="10">
    <location>
        <begin position="834"/>
        <end position="853"/>
    </location>
</feature>
<proteinExistence type="inferred from homology"/>
<evidence type="ECO:0000256" key="7">
    <source>
        <dbReference type="ARBA" id="ARBA00022989"/>
    </source>
</evidence>
<gene>
    <name evidence="12" type="ORF">M5K25_020799</name>
</gene>
<evidence type="ECO:0000256" key="9">
    <source>
        <dbReference type="ARBA" id="ARBA00061463"/>
    </source>
</evidence>
<feature type="transmembrane region" description="Helical" evidence="10">
    <location>
        <begin position="742"/>
        <end position="763"/>
    </location>
</feature>
<evidence type="ECO:0000256" key="8">
    <source>
        <dbReference type="ARBA" id="ARBA00023136"/>
    </source>
</evidence>
<feature type="transmembrane region" description="Helical" evidence="10">
    <location>
        <begin position="808"/>
        <end position="828"/>
    </location>
</feature>
<dbReference type="Proteomes" id="UP001552299">
    <property type="component" value="Unassembled WGS sequence"/>
</dbReference>
<comment type="caution">
    <text evidence="12">The sequence shown here is derived from an EMBL/GenBank/DDBJ whole genome shotgun (WGS) entry which is preliminary data.</text>
</comment>
<dbReference type="PANTHER" id="PTHR48017">
    <property type="entry name" value="OS05G0424000 PROTEIN-RELATED"/>
    <property type="match status" value="1"/>
</dbReference>
<protein>
    <recommendedName>
        <fullName evidence="11">Amino acid transporter transmembrane domain-containing protein</fullName>
    </recommendedName>
</protein>
<feature type="transmembrane region" description="Helical" evidence="10">
    <location>
        <begin position="142"/>
        <end position="158"/>
    </location>
</feature>
<evidence type="ECO:0000256" key="1">
    <source>
        <dbReference type="ARBA" id="ARBA00004236"/>
    </source>
</evidence>
<evidence type="ECO:0000313" key="12">
    <source>
        <dbReference type="EMBL" id="KAL0909890.1"/>
    </source>
</evidence>
<dbReference type="AlphaFoldDB" id="A0ABD0UBP2"/>
<feature type="transmembrane region" description="Helical" evidence="10">
    <location>
        <begin position="416"/>
        <end position="442"/>
    </location>
</feature>
<evidence type="ECO:0000256" key="10">
    <source>
        <dbReference type="SAM" id="Phobius"/>
    </source>
</evidence>
<keyword evidence="4 10" id="KW-0812">Transmembrane</keyword>
<keyword evidence="2" id="KW-0813">Transport</keyword>